<dbReference type="EMBL" id="LR026992">
    <property type="protein sequence ID" value="VDB93592.1"/>
    <property type="molecule type" value="Genomic_DNA"/>
</dbReference>
<protein>
    <submittedName>
        <fullName evidence="1">Bgt-20601</fullName>
    </submittedName>
</protein>
<evidence type="ECO:0000313" key="1">
    <source>
        <dbReference type="EMBL" id="VDB93592.1"/>
    </source>
</evidence>
<proteinExistence type="predicted"/>
<dbReference type="Proteomes" id="UP000324639">
    <property type="component" value="Chromosome Bgt_-09"/>
</dbReference>
<accession>A0A9X9QG23</accession>
<name>A0A9X9QG23_BLUGR</name>
<sequence>MWGCHEESHLGKSQKQTLAYPGSTFYHQYRSCHPHASLLPQSYYITPCLDDR</sequence>
<keyword evidence="2" id="KW-1185">Reference proteome</keyword>
<organism evidence="1 2">
    <name type="scientific">Blumeria graminis f. sp. tritici</name>
    <dbReference type="NCBI Taxonomy" id="62690"/>
    <lineage>
        <taxon>Eukaryota</taxon>
        <taxon>Fungi</taxon>
        <taxon>Dikarya</taxon>
        <taxon>Ascomycota</taxon>
        <taxon>Pezizomycotina</taxon>
        <taxon>Leotiomycetes</taxon>
        <taxon>Erysiphales</taxon>
        <taxon>Erysiphaceae</taxon>
        <taxon>Blumeria</taxon>
    </lineage>
</organism>
<evidence type="ECO:0000313" key="2">
    <source>
        <dbReference type="Proteomes" id="UP000324639"/>
    </source>
</evidence>
<gene>
    <name evidence="1" type="ORF">BGT96224V316_LOCUS7225</name>
</gene>
<dbReference type="AlphaFoldDB" id="A0A9X9QG23"/>
<reference evidence="1 2" key="1">
    <citation type="submission" date="2018-08" db="EMBL/GenBank/DDBJ databases">
        <authorList>
            <person name="Muller C M."/>
        </authorList>
    </citation>
    <scope>NUCLEOTIDE SEQUENCE [LARGE SCALE GENOMIC DNA]</scope>
</reference>